<evidence type="ECO:0000313" key="2">
    <source>
        <dbReference type="Proteomes" id="UP000830198"/>
    </source>
</evidence>
<sequence>MRLFIIVMLFLTSCGTLKEPSKSNPKLELRYYSDSCDQYVEYDREYITDSSYVERMENRVDSLILKGGQLFTLRQRSVYKIIDTEEDFIRNGKVYRYYFYCVNAVDTILKPGESYLRRNIRLEASVIAVIPFKEALINGKSVFLYYLIGDCYPLSDEKCIESSIINGHYTILYFENGIGYVGYQVGKQGCRFDITAKSHEILKSKINK</sequence>
<keyword evidence="2" id="KW-1185">Reference proteome</keyword>
<proteinExistence type="predicted"/>
<dbReference type="EMBL" id="CP095855">
    <property type="protein sequence ID" value="UPK72339.1"/>
    <property type="molecule type" value="Genomic_DNA"/>
</dbReference>
<evidence type="ECO:0008006" key="3">
    <source>
        <dbReference type="Google" id="ProtNLM"/>
    </source>
</evidence>
<organism evidence="1 2">
    <name type="scientific">Chitinophaga filiformis</name>
    <name type="common">Myxococcus filiformis</name>
    <name type="synonym">Flexibacter filiformis</name>
    <dbReference type="NCBI Taxonomy" id="104663"/>
    <lineage>
        <taxon>Bacteria</taxon>
        <taxon>Pseudomonadati</taxon>
        <taxon>Bacteroidota</taxon>
        <taxon>Chitinophagia</taxon>
        <taxon>Chitinophagales</taxon>
        <taxon>Chitinophagaceae</taxon>
        <taxon>Chitinophaga</taxon>
    </lineage>
</organism>
<name>A0ABY4IAG2_CHIFI</name>
<protein>
    <recommendedName>
        <fullName evidence="3">Lipoprotein</fullName>
    </recommendedName>
</protein>
<dbReference type="Proteomes" id="UP000830198">
    <property type="component" value="Chromosome"/>
</dbReference>
<reference evidence="1 2" key="1">
    <citation type="submission" date="2022-04" db="EMBL/GenBank/DDBJ databases">
        <title>The arsenic-methylating capacity of Chitinophaga filiformis YT5 during chitin decomposition.</title>
        <authorList>
            <person name="Chen G."/>
            <person name="Liang Y."/>
        </authorList>
    </citation>
    <scope>NUCLEOTIDE SEQUENCE [LARGE SCALE GENOMIC DNA]</scope>
    <source>
        <strain evidence="1 2">YT5</strain>
    </source>
</reference>
<evidence type="ECO:0000313" key="1">
    <source>
        <dbReference type="EMBL" id="UPK72339.1"/>
    </source>
</evidence>
<gene>
    <name evidence="1" type="ORF">MYF79_13675</name>
</gene>
<dbReference type="RefSeq" id="WP_247814489.1">
    <property type="nucleotide sequence ID" value="NZ_CP095855.1"/>
</dbReference>
<accession>A0ABY4IAG2</accession>